<feature type="binding site" evidence="8">
    <location>
        <position position="40"/>
    </location>
    <ligand>
        <name>3-phosphoshikimate</name>
        <dbReference type="ChEBI" id="CHEBI:145989"/>
    </ligand>
</feature>
<feature type="binding site" evidence="8">
    <location>
        <position position="180"/>
    </location>
    <ligand>
        <name>3-phosphoshikimate</name>
        <dbReference type="ChEBI" id="CHEBI:145989"/>
    </ligand>
</feature>
<dbReference type="Gene3D" id="3.65.10.10">
    <property type="entry name" value="Enolpyruvate transferase domain"/>
    <property type="match status" value="2"/>
</dbReference>
<dbReference type="InterPro" id="IPR036968">
    <property type="entry name" value="Enolpyruvate_Tfrase_sf"/>
</dbReference>
<dbReference type="PIRSF" id="PIRSF000505">
    <property type="entry name" value="EPSPS"/>
    <property type="match status" value="1"/>
</dbReference>
<evidence type="ECO:0000256" key="3">
    <source>
        <dbReference type="ARBA" id="ARBA00022490"/>
    </source>
</evidence>
<dbReference type="GO" id="GO:0003866">
    <property type="term" value="F:3-phosphoshikimate 1-carboxyvinyltransferase activity"/>
    <property type="evidence" value="ECO:0007669"/>
    <property type="project" value="UniProtKB-UniRule"/>
</dbReference>
<dbReference type="CDD" id="cd01556">
    <property type="entry name" value="EPSP_synthase"/>
    <property type="match status" value="1"/>
</dbReference>
<feature type="binding site" evidence="8">
    <location>
        <position position="108"/>
    </location>
    <ligand>
        <name>phosphoenolpyruvate</name>
        <dbReference type="ChEBI" id="CHEBI:58702"/>
    </ligand>
</feature>
<evidence type="ECO:0000256" key="2">
    <source>
        <dbReference type="ARBA" id="ARBA00009948"/>
    </source>
</evidence>
<dbReference type="InterPro" id="IPR013792">
    <property type="entry name" value="RNA3'P_cycl/enolpyr_Trfase_a/b"/>
</dbReference>
<dbReference type="EC" id="2.5.1.19" evidence="8"/>
<evidence type="ECO:0000256" key="5">
    <source>
        <dbReference type="ARBA" id="ARBA00022679"/>
    </source>
</evidence>
<protein>
    <recommendedName>
        <fullName evidence="8">3-phosphoshikimate 1-carboxyvinyltransferase</fullName>
        <ecNumber evidence="8">2.5.1.19</ecNumber>
    </recommendedName>
    <alternativeName>
        <fullName evidence="8">5-enolpyruvylshikimate-3-phosphate synthase</fullName>
        <shortName evidence="8">EPSP synthase</shortName>
        <shortName evidence="8">EPSPS</shortName>
    </alternativeName>
</protein>
<dbReference type="Proteomes" id="UP000316562">
    <property type="component" value="Unassembled WGS sequence"/>
</dbReference>
<dbReference type="HAMAP" id="MF_00210">
    <property type="entry name" value="EPSP_synth"/>
    <property type="match status" value="1"/>
</dbReference>
<evidence type="ECO:0000256" key="1">
    <source>
        <dbReference type="ARBA" id="ARBA00004811"/>
    </source>
</evidence>
<dbReference type="NCBIfam" id="TIGR01356">
    <property type="entry name" value="aroA"/>
    <property type="match status" value="1"/>
</dbReference>
<keyword evidence="5 8" id="KW-0808">Transferase</keyword>
<evidence type="ECO:0000313" key="10">
    <source>
        <dbReference type="EMBL" id="RZD15919.1"/>
    </source>
</evidence>
<dbReference type="GO" id="GO:0005737">
    <property type="term" value="C:cytoplasm"/>
    <property type="evidence" value="ECO:0007669"/>
    <property type="project" value="UniProtKB-SubCell"/>
</dbReference>
<gene>
    <name evidence="8 10" type="primary">aroA</name>
    <name evidence="10" type="ORF">EVJ46_06895</name>
</gene>
<dbReference type="PANTHER" id="PTHR21090:SF5">
    <property type="entry name" value="PENTAFUNCTIONAL AROM POLYPEPTIDE"/>
    <property type="match status" value="1"/>
</dbReference>
<keyword evidence="6 8" id="KW-0057">Aromatic amino acid biosynthesis</keyword>
<dbReference type="PANTHER" id="PTHR21090">
    <property type="entry name" value="AROM/DEHYDROQUINATE SYNTHASE"/>
    <property type="match status" value="1"/>
</dbReference>
<evidence type="ECO:0000256" key="8">
    <source>
        <dbReference type="HAMAP-Rule" id="MF_00210"/>
    </source>
</evidence>
<dbReference type="InterPro" id="IPR006264">
    <property type="entry name" value="EPSP_synthase"/>
</dbReference>
<comment type="caution">
    <text evidence="8">Lacks conserved residue(s) required for the propagation of feature annotation.</text>
</comment>
<comment type="function">
    <text evidence="8">Catalyzes the transfer of the enolpyruvyl moiety of phosphoenolpyruvate (PEP) to the 5-hydroxyl of shikimate-3-phosphate (S3P) to produce enolpyruvyl shikimate-3-phosphate and inorganic phosphate.</text>
</comment>
<organism evidence="10 11">
    <name type="scientific">Acididesulfobacter guangdongensis</name>
    <dbReference type="NCBI Taxonomy" id="2597225"/>
    <lineage>
        <taxon>Bacteria</taxon>
        <taxon>Deltaproteobacteria</taxon>
        <taxon>Candidatus Acidulodesulfobacterales</taxon>
        <taxon>Candidatus Acididesulfobacter</taxon>
    </lineage>
</organism>
<dbReference type="GO" id="GO:0008652">
    <property type="term" value="P:amino acid biosynthetic process"/>
    <property type="evidence" value="ECO:0007669"/>
    <property type="project" value="UniProtKB-KW"/>
</dbReference>
<comment type="subunit">
    <text evidence="8">Monomer.</text>
</comment>
<comment type="similarity">
    <text evidence="2 8">Belongs to the EPSP synthase family.</text>
</comment>
<keyword evidence="3 8" id="KW-0963">Cytoplasm</keyword>
<dbReference type="AlphaFoldDB" id="A0A519BF91"/>
<feature type="binding site" evidence="8">
    <location>
        <position position="359"/>
    </location>
    <ligand>
        <name>3-phosphoshikimate</name>
        <dbReference type="ChEBI" id="CHEBI:145989"/>
    </ligand>
</feature>
<feature type="binding site" evidence="8">
    <location>
        <position position="182"/>
    </location>
    <ligand>
        <name>3-phosphoshikimate</name>
        <dbReference type="ChEBI" id="CHEBI:145989"/>
    </ligand>
</feature>
<dbReference type="InterPro" id="IPR023193">
    <property type="entry name" value="EPSP_synthase_CS"/>
</dbReference>
<dbReference type="GO" id="GO:0009073">
    <property type="term" value="P:aromatic amino acid family biosynthetic process"/>
    <property type="evidence" value="ECO:0007669"/>
    <property type="project" value="UniProtKB-KW"/>
</dbReference>
<sequence length="481" mass="52927">MSGGNLIKLSTDANSVLVKGLDKPLKSEITVPADKSISHRAVMLGSIANGNSIVGRLSVSRDNLATVAAFRKLGIRIETTKENKIKVHGNGLFGLKEPQSVINTYNSGTLTRLIAGILAGNDFFSVLSGDKYLNSRPMARIIDPLSLMGAKIFGRKNNYPPLSIIGSKLNPIYYDVPIPSAQVKSCLIFAGLYADGNTVIYEKNKTRDHTEKFLSLQDYPFTEEDTADGGNIINVKGGGELKPFNIEIPGDFSSAAFFIALGLLLKDSEITIKDVLLNDRRVGLINILKRMHANVEIIDYKEDFEKVGTIKASYSKLSAISITEEDVPDMIDEFPIFAVIASFAEGITAVRGAKELRVKETDRIKAIAANLNKFGIKSKEYDDGFEIEGNPDYSGQLYKFNNSERKPALINKSNNFAGLDNLTEKEDAAGFYIKSYGDHRIAMSMIILALLLKNKETEVKDVRCINTSFPNFFNILNNIID</sequence>
<name>A0A519BF91_ACIG2</name>
<dbReference type="FunFam" id="3.65.10.10:FF:000005">
    <property type="entry name" value="3-phosphoshikimate 1-carboxyvinyltransferase"/>
    <property type="match status" value="1"/>
</dbReference>
<comment type="pathway">
    <text evidence="1 8">Metabolic intermediate biosynthesis; chorismate biosynthesis; chorismate from D-erythrose 4-phosphate and phosphoenolpyruvate: step 6/7.</text>
</comment>
<comment type="caution">
    <text evidence="10">The sequence shown here is derived from an EMBL/GenBank/DDBJ whole genome shotgun (WGS) entry which is preliminary data.</text>
</comment>
<comment type="subcellular location">
    <subcellularLocation>
        <location evidence="8">Cytoplasm</location>
    </subcellularLocation>
</comment>
<proteinExistence type="inferred from homology"/>
<keyword evidence="4 8" id="KW-0028">Amino-acid biosynthesis</keyword>
<feature type="binding site" evidence="8">
    <location>
        <position position="182"/>
    </location>
    <ligand>
        <name>phosphoenolpyruvate</name>
        <dbReference type="ChEBI" id="CHEBI:58702"/>
    </ligand>
</feature>
<feature type="active site" description="Proton acceptor" evidence="8">
    <location>
        <position position="332"/>
    </location>
</feature>
<dbReference type="UniPathway" id="UPA00053">
    <property type="reaction ID" value="UER00089"/>
</dbReference>
<accession>A0A519BF91</accession>
<evidence type="ECO:0000256" key="6">
    <source>
        <dbReference type="ARBA" id="ARBA00023141"/>
    </source>
</evidence>
<dbReference type="PROSITE" id="PS00885">
    <property type="entry name" value="EPSP_SYNTHASE_2"/>
    <property type="match status" value="1"/>
</dbReference>
<dbReference type="GO" id="GO:0009423">
    <property type="term" value="P:chorismate biosynthetic process"/>
    <property type="evidence" value="ECO:0007669"/>
    <property type="project" value="UniProtKB-UniRule"/>
</dbReference>
<dbReference type="EMBL" id="SGBC01000003">
    <property type="protein sequence ID" value="RZD15919.1"/>
    <property type="molecule type" value="Genomic_DNA"/>
</dbReference>
<feature type="binding site" evidence="8">
    <location>
        <position position="332"/>
    </location>
    <ligand>
        <name>3-phosphoshikimate</name>
        <dbReference type="ChEBI" id="CHEBI:145989"/>
    </ligand>
</feature>
<feature type="binding site" evidence="8">
    <location>
        <position position="363"/>
    </location>
    <ligand>
        <name>phosphoenolpyruvate</name>
        <dbReference type="ChEBI" id="CHEBI:58702"/>
    </ligand>
</feature>
<feature type="binding site" evidence="8">
    <location>
        <position position="136"/>
    </location>
    <ligand>
        <name>phosphoenolpyruvate</name>
        <dbReference type="ChEBI" id="CHEBI:58702"/>
    </ligand>
</feature>
<evidence type="ECO:0000313" key="11">
    <source>
        <dbReference type="Proteomes" id="UP000316562"/>
    </source>
</evidence>
<feature type="binding site" evidence="8">
    <location>
        <position position="440"/>
    </location>
    <ligand>
        <name>phosphoenolpyruvate</name>
        <dbReference type="ChEBI" id="CHEBI:58702"/>
    </ligand>
</feature>
<evidence type="ECO:0000259" key="9">
    <source>
        <dbReference type="Pfam" id="PF00275"/>
    </source>
</evidence>
<feature type="binding site" evidence="8">
    <location>
        <position position="36"/>
    </location>
    <ligand>
        <name>3-phosphoshikimate</name>
        <dbReference type="ChEBI" id="CHEBI:145989"/>
    </ligand>
</feature>
<comment type="catalytic activity">
    <reaction evidence="7">
        <text>3-phosphoshikimate + phosphoenolpyruvate = 5-O-(1-carboxyvinyl)-3-phosphoshikimate + phosphate</text>
        <dbReference type="Rhea" id="RHEA:21256"/>
        <dbReference type="ChEBI" id="CHEBI:43474"/>
        <dbReference type="ChEBI" id="CHEBI:57701"/>
        <dbReference type="ChEBI" id="CHEBI:58702"/>
        <dbReference type="ChEBI" id="CHEBI:145989"/>
        <dbReference type="EC" id="2.5.1.19"/>
    </reaction>
    <physiologicalReaction direction="left-to-right" evidence="7">
        <dbReference type="Rhea" id="RHEA:21257"/>
    </physiologicalReaction>
</comment>
<reference evidence="10 11" key="1">
    <citation type="journal article" date="2019" name="ISME J.">
        <title>Insights into ecological role of a new deltaproteobacterial order Candidatus Acidulodesulfobacterales by metagenomics and metatranscriptomics.</title>
        <authorList>
            <person name="Tan S."/>
            <person name="Liu J."/>
            <person name="Fang Y."/>
            <person name="Hedlund B.P."/>
            <person name="Lian Z.H."/>
            <person name="Huang L.Y."/>
            <person name="Li J.T."/>
            <person name="Huang L.N."/>
            <person name="Li W.J."/>
            <person name="Jiang H.C."/>
            <person name="Dong H.L."/>
            <person name="Shu W.S."/>
        </authorList>
    </citation>
    <scope>NUCLEOTIDE SEQUENCE [LARGE SCALE GENOMIC DNA]</scope>
    <source>
        <strain evidence="10">AP2</strain>
    </source>
</reference>
<evidence type="ECO:0000256" key="4">
    <source>
        <dbReference type="ARBA" id="ARBA00022605"/>
    </source>
</evidence>
<dbReference type="InterPro" id="IPR001986">
    <property type="entry name" value="Enolpyruvate_Tfrase_dom"/>
</dbReference>
<feature type="binding site" evidence="8">
    <location>
        <position position="35"/>
    </location>
    <ligand>
        <name>3-phosphoshikimate</name>
        <dbReference type="ChEBI" id="CHEBI:145989"/>
    </ligand>
</feature>
<dbReference type="Pfam" id="PF00275">
    <property type="entry name" value="EPSP_synthase"/>
    <property type="match status" value="1"/>
</dbReference>
<feature type="domain" description="Enolpyruvate transferase" evidence="9">
    <location>
        <begin position="23"/>
        <end position="476"/>
    </location>
</feature>
<feature type="binding site" evidence="8">
    <location>
        <position position="35"/>
    </location>
    <ligand>
        <name>phosphoenolpyruvate</name>
        <dbReference type="ChEBI" id="CHEBI:58702"/>
    </ligand>
</feature>
<dbReference type="SUPFAM" id="SSF55205">
    <property type="entry name" value="EPT/RTPC-like"/>
    <property type="match status" value="1"/>
</dbReference>
<evidence type="ECO:0000256" key="7">
    <source>
        <dbReference type="ARBA" id="ARBA00044633"/>
    </source>
</evidence>